<dbReference type="PANTHER" id="PTHR43877:SF2">
    <property type="entry name" value="AMINOALKYLPHOSPHONATE N-ACETYLTRANSFERASE-RELATED"/>
    <property type="match status" value="1"/>
</dbReference>
<evidence type="ECO:0000256" key="2">
    <source>
        <dbReference type="ARBA" id="ARBA00023315"/>
    </source>
</evidence>
<comment type="caution">
    <text evidence="4">The sequence shown here is derived from an EMBL/GenBank/DDBJ whole genome shotgun (WGS) entry which is preliminary data.</text>
</comment>
<keyword evidence="1" id="KW-0808">Transferase</keyword>
<sequence>MFFVSPCAADDRALCSLVDAMTAELIPVYGLASDARPTPLSPEARYLLVRRNDQAVGCCAVQPITLETCELKRMFVSPAVRGEGAAGALLTAAEQLARELGGRWMRLETGVRQPAAIRLYERSGYRMIANYPPHEQDPLSVCYEKSLTAAAEASDGQ</sequence>
<dbReference type="Gene3D" id="3.40.630.30">
    <property type="match status" value="1"/>
</dbReference>
<dbReference type="InterPro" id="IPR000182">
    <property type="entry name" value="GNAT_dom"/>
</dbReference>
<dbReference type="InterPro" id="IPR016181">
    <property type="entry name" value="Acyl_CoA_acyltransferase"/>
</dbReference>
<dbReference type="EMBL" id="JBHSOD010000060">
    <property type="protein sequence ID" value="MFC5889593.1"/>
    <property type="molecule type" value="Genomic_DNA"/>
</dbReference>
<reference evidence="5" key="1">
    <citation type="journal article" date="2019" name="Int. J. Syst. Evol. Microbiol.">
        <title>The Global Catalogue of Microorganisms (GCM) 10K type strain sequencing project: providing services to taxonomists for standard genome sequencing and annotation.</title>
        <authorList>
            <consortium name="The Broad Institute Genomics Platform"/>
            <consortium name="The Broad Institute Genome Sequencing Center for Infectious Disease"/>
            <person name="Wu L."/>
            <person name="Ma J."/>
        </authorList>
    </citation>
    <scope>NUCLEOTIDE SEQUENCE [LARGE SCALE GENOMIC DNA]</scope>
    <source>
        <strain evidence="5">CGMCC 4.1469</strain>
    </source>
</reference>
<organism evidence="4 5">
    <name type="scientific">Kitasatospora aburaviensis</name>
    <dbReference type="NCBI Taxonomy" id="67265"/>
    <lineage>
        <taxon>Bacteria</taxon>
        <taxon>Bacillati</taxon>
        <taxon>Actinomycetota</taxon>
        <taxon>Actinomycetes</taxon>
        <taxon>Kitasatosporales</taxon>
        <taxon>Streptomycetaceae</taxon>
        <taxon>Kitasatospora</taxon>
    </lineage>
</organism>
<keyword evidence="5" id="KW-1185">Reference proteome</keyword>
<evidence type="ECO:0000313" key="5">
    <source>
        <dbReference type="Proteomes" id="UP001596067"/>
    </source>
</evidence>
<evidence type="ECO:0000256" key="1">
    <source>
        <dbReference type="ARBA" id="ARBA00022679"/>
    </source>
</evidence>
<dbReference type="PROSITE" id="PS51186">
    <property type="entry name" value="GNAT"/>
    <property type="match status" value="1"/>
</dbReference>
<accession>A0ABW1F5V3</accession>
<gene>
    <name evidence="4" type="ORF">ACFP0N_31970</name>
</gene>
<protein>
    <submittedName>
        <fullName evidence="4">GNAT family N-acetyltransferase</fullName>
    </submittedName>
</protein>
<name>A0ABW1F5V3_9ACTN</name>
<dbReference type="SUPFAM" id="SSF55729">
    <property type="entry name" value="Acyl-CoA N-acyltransferases (Nat)"/>
    <property type="match status" value="1"/>
</dbReference>
<evidence type="ECO:0000313" key="4">
    <source>
        <dbReference type="EMBL" id="MFC5889593.1"/>
    </source>
</evidence>
<dbReference type="InterPro" id="IPR050832">
    <property type="entry name" value="Bact_Acetyltransf"/>
</dbReference>
<proteinExistence type="predicted"/>
<dbReference type="PANTHER" id="PTHR43877">
    <property type="entry name" value="AMINOALKYLPHOSPHONATE N-ACETYLTRANSFERASE-RELATED-RELATED"/>
    <property type="match status" value="1"/>
</dbReference>
<dbReference type="Pfam" id="PF00583">
    <property type="entry name" value="Acetyltransf_1"/>
    <property type="match status" value="1"/>
</dbReference>
<dbReference type="RefSeq" id="WP_313761436.1">
    <property type="nucleotide sequence ID" value="NZ_JBHSOD010000060.1"/>
</dbReference>
<feature type="domain" description="N-acetyltransferase" evidence="3">
    <location>
        <begin position="2"/>
        <end position="148"/>
    </location>
</feature>
<dbReference type="Proteomes" id="UP001596067">
    <property type="component" value="Unassembled WGS sequence"/>
</dbReference>
<evidence type="ECO:0000259" key="3">
    <source>
        <dbReference type="PROSITE" id="PS51186"/>
    </source>
</evidence>
<keyword evidence="2" id="KW-0012">Acyltransferase</keyword>